<evidence type="ECO:0000313" key="2">
    <source>
        <dbReference type="Proteomes" id="UP001732700"/>
    </source>
</evidence>
<organism evidence="1 2">
    <name type="scientific">Avena sativa</name>
    <name type="common">Oat</name>
    <dbReference type="NCBI Taxonomy" id="4498"/>
    <lineage>
        <taxon>Eukaryota</taxon>
        <taxon>Viridiplantae</taxon>
        <taxon>Streptophyta</taxon>
        <taxon>Embryophyta</taxon>
        <taxon>Tracheophyta</taxon>
        <taxon>Spermatophyta</taxon>
        <taxon>Magnoliopsida</taxon>
        <taxon>Liliopsida</taxon>
        <taxon>Poales</taxon>
        <taxon>Poaceae</taxon>
        <taxon>BOP clade</taxon>
        <taxon>Pooideae</taxon>
        <taxon>Poodae</taxon>
        <taxon>Poeae</taxon>
        <taxon>Poeae Chloroplast Group 1 (Aveneae type)</taxon>
        <taxon>Aveninae</taxon>
        <taxon>Avena</taxon>
    </lineage>
</organism>
<accession>A0ACD5X194</accession>
<name>A0ACD5X194_AVESA</name>
<keyword evidence="2" id="KW-1185">Reference proteome</keyword>
<evidence type="ECO:0000313" key="1">
    <source>
        <dbReference type="EnsemblPlants" id="AVESA.00010b.r2.4DG0736290.2.CDS.1"/>
    </source>
</evidence>
<dbReference type="EnsemblPlants" id="AVESA.00010b.r2.4DG0736290.2">
    <property type="protein sequence ID" value="AVESA.00010b.r2.4DG0736290.2.CDS.1"/>
    <property type="gene ID" value="AVESA.00010b.r2.4DG0736290"/>
</dbReference>
<sequence length="418" mass="47452">MEPPWERGERDSAKKAKLPPAWPPVAALTDHLLREVLRRLPDMASLLSAALACKGWARVASDPAVFRRFLSLRRSPLVGFLLTDRGAKPVPIHDPDVCFITASPRHPKLASAASDGDFRFARHPEIDDGNPRHDNGWRLRGCDGGRVLLARGRYGDDLVVYDPLDRTAIFFGKPHLPHGHHWYNVRYAIVAAEVDDSFQVVAIQHGEEETAAVFSSRTREWAMIDWGTVRCRFAWPYNDGIAAGQFVYWPANTKDENKEDILVLDMKTMAWSVITAPFPPGESYCVADMTEHGGLCIVSSKEQCVKLWVRDNNGGWVVKKEVSLLNQFGYLKKLRRDEWMKRVRILAMKAGYVYMEFWSIRKCNSYLLVLNLNTLNLQIIHNKPGPGDDKRYRGAAFPFFMRLAPVPVPDEDKKLQDA</sequence>
<dbReference type="Proteomes" id="UP001732700">
    <property type="component" value="Chromosome 4D"/>
</dbReference>
<protein>
    <submittedName>
        <fullName evidence="1">Uncharacterized protein</fullName>
    </submittedName>
</protein>
<reference evidence="1" key="2">
    <citation type="submission" date="2025-09" db="UniProtKB">
        <authorList>
            <consortium name="EnsemblPlants"/>
        </authorList>
    </citation>
    <scope>IDENTIFICATION</scope>
</reference>
<proteinExistence type="predicted"/>
<reference evidence="1" key="1">
    <citation type="submission" date="2021-05" db="EMBL/GenBank/DDBJ databases">
        <authorList>
            <person name="Scholz U."/>
            <person name="Mascher M."/>
            <person name="Fiebig A."/>
        </authorList>
    </citation>
    <scope>NUCLEOTIDE SEQUENCE [LARGE SCALE GENOMIC DNA]</scope>
</reference>